<protein>
    <recommendedName>
        <fullName evidence="6">C3H1-type domain-containing protein</fullName>
    </recommendedName>
</protein>
<dbReference type="SMART" id="SM00356">
    <property type="entry name" value="ZnF_C3H1"/>
    <property type="match status" value="1"/>
</dbReference>
<keyword evidence="3 4" id="KW-0862">Zinc</keyword>
<evidence type="ECO:0000313" key="8">
    <source>
        <dbReference type="Proteomes" id="UP000254866"/>
    </source>
</evidence>
<dbReference type="InterPro" id="IPR041367">
    <property type="entry name" value="Znf-CCCH_4"/>
</dbReference>
<dbReference type="OrthoDB" id="20729at2759"/>
<evidence type="ECO:0000256" key="2">
    <source>
        <dbReference type="ARBA" id="ARBA00022771"/>
    </source>
</evidence>
<evidence type="ECO:0000313" key="7">
    <source>
        <dbReference type="EMBL" id="RDL30459.1"/>
    </source>
</evidence>
<gene>
    <name evidence="7" type="ORF">BP5553_10337</name>
</gene>
<reference evidence="7 8" key="1">
    <citation type="journal article" date="2018" name="IMA Fungus">
        <title>IMA Genome-F 9: Draft genome sequence of Annulohypoxylon stygium, Aspergillus mulundensis, Berkeleyomyces basicola (syn. Thielaviopsis basicola), Ceratocystis smalleyi, two Cercospora beticola strains, Coleophoma cylindrospora, Fusarium fracticaudum, Phialophora cf. hyalina, and Morchella septimelata.</title>
        <authorList>
            <person name="Wingfield B.D."/>
            <person name="Bills G.F."/>
            <person name="Dong Y."/>
            <person name="Huang W."/>
            <person name="Nel W.J."/>
            <person name="Swalarsk-Parry B.S."/>
            <person name="Vaghefi N."/>
            <person name="Wilken P.M."/>
            <person name="An Z."/>
            <person name="de Beer Z.W."/>
            <person name="De Vos L."/>
            <person name="Chen L."/>
            <person name="Duong T.A."/>
            <person name="Gao Y."/>
            <person name="Hammerbacher A."/>
            <person name="Kikkert J.R."/>
            <person name="Li Y."/>
            <person name="Li H."/>
            <person name="Li K."/>
            <person name="Li Q."/>
            <person name="Liu X."/>
            <person name="Ma X."/>
            <person name="Naidoo K."/>
            <person name="Pethybridge S.J."/>
            <person name="Sun J."/>
            <person name="Steenkamp E.T."/>
            <person name="van der Nest M.A."/>
            <person name="van Wyk S."/>
            <person name="Wingfield M.J."/>
            <person name="Xiong C."/>
            <person name="Yue Q."/>
            <person name="Zhang X."/>
        </authorList>
    </citation>
    <scope>NUCLEOTIDE SEQUENCE [LARGE SCALE GENOMIC DNA]</scope>
    <source>
        <strain evidence="7 8">BP 5553</strain>
    </source>
</reference>
<dbReference type="Gene3D" id="4.10.1000.10">
    <property type="entry name" value="Zinc finger, CCCH-type"/>
    <property type="match status" value="1"/>
</dbReference>
<organism evidence="7 8">
    <name type="scientific">Venustampulla echinocandica</name>
    <dbReference type="NCBI Taxonomy" id="2656787"/>
    <lineage>
        <taxon>Eukaryota</taxon>
        <taxon>Fungi</taxon>
        <taxon>Dikarya</taxon>
        <taxon>Ascomycota</taxon>
        <taxon>Pezizomycotina</taxon>
        <taxon>Leotiomycetes</taxon>
        <taxon>Helotiales</taxon>
        <taxon>Pleuroascaceae</taxon>
        <taxon>Venustampulla</taxon>
    </lineage>
</organism>
<feature type="compositionally biased region" description="Polar residues" evidence="5">
    <location>
        <begin position="336"/>
        <end position="388"/>
    </location>
</feature>
<feature type="compositionally biased region" description="Pro residues" evidence="5">
    <location>
        <begin position="435"/>
        <end position="449"/>
    </location>
</feature>
<evidence type="ECO:0000256" key="4">
    <source>
        <dbReference type="PROSITE-ProRule" id="PRU00723"/>
    </source>
</evidence>
<dbReference type="InterPro" id="IPR036855">
    <property type="entry name" value="Znf_CCCH_sf"/>
</dbReference>
<dbReference type="Pfam" id="PF18044">
    <property type="entry name" value="zf-CCCH_4"/>
    <property type="match status" value="1"/>
</dbReference>
<dbReference type="Proteomes" id="UP000254866">
    <property type="component" value="Unassembled WGS sequence"/>
</dbReference>
<dbReference type="SUPFAM" id="SSF90229">
    <property type="entry name" value="CCCH zinc finger"/>
    <property type="match status" value="1"/>
</dbReference>
<feature type="compositionally biased region" description="Low complexity" evidence="5">
    <location>
        <begin position="269"/>
        <end position="298"/>
    </location>
</feature>
<dbReference type="CDD" id="cd23954">
    <property type="entry name" value="AMO1_CTD"/>
    <property type="match status" value="1"/>
</dbReference>
<feature type="compositionally biased region" description="Polar residues" evidence="5">
    <location>
        <begin position="182"/>
        <end position="196"/>
    </location>
</feature>
<evidence type="ECO:0000256" key="1">
    <source>
        <dbReference type="ARBA" id="ARBA00022723"/>
    </source>
</evidence>
<dbReference type="RefSeq" id="XP_031864984.1">
    <property type="nucleotide sequence ID" value="XM_032018960.1"/>
</dbReference>
<dbReference type="PROSITE" id="PS50103">
    <property type="entry name" value="ZF_C3H1"/>
    <property type="match status" value="1"/>
</dbReference>
<dbReference type="GO" id="GO:0005634">
    <property type="term" value="C:nucleus"/>
    <property type="evidence" value="ECO:0007669"/>
    <property type="project" value="TreeGrafter"/>
</dbReference>
<feature type="region of interest" description="Disordered" evidence="5">
    <location>
        <begin position="41"/>
        <end position="64"/>
    </location>
</feature>
<evidence type="ECO:0000259" key="6">
    <source>
        <dbReference type="PROSITE" id="PS50103"/>
    </source>
</evidence>
<dbReference type="InterPro" id="IPR000571">
    <property type="entry name" value="Znf_CCCH"/>
</dbReference>
<keyword evidence="2 4" id="KW-0863">Zinc-finger</keyword>
<name>A0A370T9X7_9HELO</name>
<proteinExistence type="predicted"/>
<dbReference type="GeneID" id="43603186"/>
<dbReference type="GO" id="GO:0008270">
    <property type="term" value="F:zinc ion binding"/>
    <property type="evidence" value="ECO:0007669"/>
    <property type="project" value="UniProtKB-KW"/>
</dbReference>
<comment type="caution">
    <text evidence="7">The sequence shown here is derived from an EMBL/GenBank/DDBJ whole genome shotgun (WGS) entry which is preliminary data.</text>
</comment>
<sequence>MPPAVCKFWQQGTCRNGDRCRFLHQSNGVATGNRFAALQTPDTSNPRRNVGYHQSQAASSSTGQLPFSLDKDHIVTDLSSERPQWILSAYGPGRNAPAQLFGGEQREKSFEEIRLAHYAGIASGNPQQAVQEADALYQASEQQIQTALNDVDGAINFIINAEKEHPNRIDICKGAQGAAAGPSSNPFSTNASQPTVAKNPFGAPSQPASISAFGAPSGAAGAFGQPSALGAKPNPFGAPTQAFGAPSQLGATGGFGQPSALGQKPNPFGAPSAGQAPGTSGPSASGFAAFAGTPAPFSQQNQPPSTNAFGAPSQPTTSSAFGAPSQPAPAGVFGAPSQTAQSSAFGAPSQPAQSSAFGAPSQLGQSRPFGTSTSQTQPNPFASNTSQPFGGPPPSKPDFGALSQPATQTPFGGATGQQQNPFGAPSSASAATPNPFGPPQPTPTAPPNPFGNAGAGPSGATPFGTPAQPVVNGHAGKGSQHPPLSNYASKDGSGRLTMFKGKRVIYRDGEPGVQNRDGTWAKIWFPDGPPPYYKDTELEDEAYDENTKAAYMHMMQTGMFQNGAMPLVPPKREWCLWDF</sequence>
<dbReference type="EMBL" id="NPIC01000015">
    <property type="protein sequence ID" value="RDL30459.1"/>
    <property type="molecule type" value="Genomic_DNA"/>
</dbReference>
<feature type="region of interest" description="Disordered" evidence="5">
    <location>
        <begin position="175"/>
        <end position="209"/>
    </location>
</feature>
<feature type="domain" description="C3H1-type" evidence="6">
    <location>
        <begin position="1"/>
        <end position="27"/>
    </location>
</feature>
<evidence type="ECO:0000256" key="5">
    <source>
        <dbReference type="SAM" id="MobiDB-lite"/>
    </source>
</evidence>
<feature type="compositionally biased region" description="Polar residues" evidence="5">
    <location>
        <begin position="404"/>
        <end position="421"/>
    </location>
</feature>
<feature type="zinc finger region" description="C3H1-type" evidence="4">
    <location>
        <begin position="1"/>
        <end position="27"/>
    </location>
</feature>
<keyword evidence="8" id="KW-1185">Reference proteome</keyword>
<dbReference type="PANTHER" id="PTHR21099">
    <property type="entry name" value="RAD201"/>
    <property type="match status" value="1"/>
</dbReference>
<feature type="region of interest" description="Disordered" evidence="5">
    <location>
        <begin position="224"/>
        <end position="493"/>
    </location>
</feature>
<keyword evidence="1 4" id="KW-0479">Metal-binding</keyword>
<evidence type="ECO:0000256" key="3">
    <source>
        <dbReference type="ARBA" id="ARBA00022833"/>
    </source>
</evidence>
<accession>A0A370T9X7</accession>
<dbReference type="STRING" id="2656787.A0A370T9X7"/>
<dbReference type="AlphaFoldDB" id="A0A370T9X7"/>
<feature type="compositionally biased region" description="Polar residues" evidence="5">
    <location>
        <begin position="299"/>
        <end position="320"/>
    </location>
</feature>
<dbReference type="PANTHER" id="PTHR21099:SF2">
    <property type="entry name" value="SI:CH211-113E8.11"/>
    <property type="match status" value="1"/>
</dbReference>